<dbReference type="InterPro" id="IPR015943">
    <property type="entry name" value="WD40/YVTN_repeat-like_dom_sf"/>
</dbReference>
<evidence type="ECO:0000256" key="1">
    <source>
        <dbReference type="SAM" id="SignalP"/>
    </source>
</evidence>
<protein>
    <recommendedName>
        <fullName evidence="4">Exo-alpha-sialidase</fullName>
    </recommendedName>
</protein>
<proteinExistence type="predicted"/>
<accession>A0A853C4D6</accession>
<evidence type="ECO:0000313" key="2">
    <source>
        <dbReference type="EMBL" id="NYJ02011.1"/>
    </source>
</evidence>
<dbReference type="CDD" id="cd15482">
    <property type="entry name" value="Sialidase_non-viral"/>
    <property type="match status" value="1"/>
</dbReference>
<keyword evidence="1" id="KW-0732">Signal</keyword>
<feature type="signal peptide" evidence="1">
    <location>
        <begin position="1"/>
        <end position="22"/>
    </location>
</feature>
<dbReference type="SUPFAM" id="SSF110296">
    <property type="entry name" value="Oligoxyloglucan reducing end-specific cellobiohydrolase"/>
    <property type="match status" value="1"/>
</dbReference>
<comment type="caution">
    <text evidence="2">The sequence shown here is derived from an EMBL/GenBank/DDBJ whole genome shotgun (WGS) entry which is preliminary data.</text>
</comment>
<dbReference type="AlphaFoldDB" id="A0A853C4D6"/>
<keyword evidence="3" id="KW-1185">Reference proteome</keyword>
<evidence type="ECO:0008006" key="4">
    <source>
        <dbReference type="Google" id="ProtNLM"/>
    </source>
</evidence>
<feature type="chain" id="PRO_5032923850" description="Exo-alpha-sialidase" evidence="1">
    <location>
        <begin position="23"/>
        <end position="520"/>
    </location>
</feature>
<sequence>MARRTSMRFRTAAACLPLLVLAACGDGPSGDPTGPRAEAPEWLPQHLGGEASVDFPTLLVTEGDDALVLMLSDDGVLQPHLSRGGGDFEAGRRIDLDERYPALADAVRLADGTWFALGNAGVREVDGDEQFTYDPLALRSDDGLAWEQVEVTGFGASVEFSDLQVVDGRLVVVGSHRSEGDLGGFEARAWTSGDGRTFTQALLPGVPDYRDYDDESSVSDVVATGGALLAAGRVGRRAALWRSEDGGRSWEGVDHPVLDRAYAVSGMQADGPTVVATTSASDTQAIRSGDGGRTWEPVDALPVNEEADGWAPLWAGAGRFFTLTGIDDMSWSEPEVCYADIDQCGYERQPGPRVVASADGRNWTTVDTEGLGEIDHIAGTANGTVLVMAGEGDGRTVYAWPSGVELPEADEPALPERVELVEVPQGEQPAVGVRYHAPMYVHCGMDWLWFADATWRRTDGGPGVETGAGEGAPDGWPLVEGQQTLYGYATVLADGTLEYSADDGTVIATYERRGGAPGCD</sequence>
<dbReference type="Proteomes" id="UP000530424">
    <property type="component" value="Unassembled WGS sequence"/>
</dbReference>
<evidence type="ECO:0000313" key="3">
    <source>
        <dbReference type="Proteomes" id="UP000530424"/>
    </source>
</evidence>
<name>A0A853C4D6_9ACTN</name>
<organism evidence="2 3">
    <name type="scientific">Nocardioides thalensis</name>
    <dbReference type="NCBI Taxonomy" id="1914755"/>
    <lineage>
        <taxon>Bacteria</taxon>
        <taxon>Bacillati</taxon>
        <taxon>Actinomycetota</taxon>
        <taxon>Actinomycetes</taxon>
        <taxon>Propionibacteriales</taxon>
        <taxon>Nocardioidaceae</taxon>
        <taxon>Nocardioides</taxon>
    </lineage>
</organism>
<dbReference type="RefSeq" id="WP_179668430.1">
    <property type="nucleotide sequence ID" value="NZ_JACCFP010000001.1"/>
</dbReference>
<dbReference type="Gene3D" id="2.130.10.10">
    <property type="entry name" value="YVTN repeat-like/Quinoprotein amine dehydrogenase"/>
    <property type="match status" value="1"/>
</dbReference>
<gene>
    <name evidence="2" type="ORF">HNR19_002709</name>
</gene>
<reference evidence="2 3" key="1">
    <citation type="submission" date="2020-07" db="EMBL/GenBank/DDBJ databases">
        <title>Sequencing the genomes of 1000 actinobacteria strains.</title>
        <authorList>
            <person name="Klenk H.-P."/>
        </authorList>
    </citation>
    <scope>NUCLEOTIDE SEQUENCE [LARGE SCALE GENOMIC DNA]</scope>
    <source>
        <strain evidence="2 3">DSM 103833</strain>
    </source>
</reference>
<dbReference type="PROSITE" id="PS51257">
    <property type="entry name" value="PROKAR_LIPOPROTEIN"/>
    <property type="match status" value="1"/>
</dbReference>
<dbReference type="EMBL" id="JACCFP010000001">
    <property type="protein sequence ID" value="NYJ02011.1"/>
    <property type="molecule type" value="Genomic_DNA"/>
</dbReference>